<comment type="caution">
    <text evidence="1">The sequence shown here is derived from an EMBL/GenBank/DDBJ whole genome shotgun (WGS) entry which is preliminary data.</text>
</comment>
<dbReference type="EMBL" id="CABQ01000101">
    <property type="protein sequence ID" value="CBI07521.1"/>
    <property type="molecule type" value="Genomic_DNA"/>
</dbReference>
<dbReference type="AlphaFoldDB" id="E6QJV4"/>
<protein>
    <submittedName>
        <fullName evidence="1">Putative outer membrane cytochrome c</fullName>
    </submittedName>
</protein>
<organism evidence="1">
    <name type="scientific">mine drainage metagenome</name>
    <dbReference type="NCBI Taxonomy" id="410659"/>
    <lineage>
        <taxon>unclassified sequences</taxon>
        <taxon>metagenomes</taxon>
        <taxon>ecological metagenomes</taxon>
    </lineage>
</organism>
<sequence length="439" mass="47707">MRMLIRVMAIMALMLASWRYAEAVPSFARQTGLSCNVCHSNPPELTPFGRKFKLQGYVLTNVTAKDKVGNTRDLLLSKYIPLSAMIEVSNTTIQSTVPATQNNSAGFPQQLSLFLAGAFASHFGGLAQITYTHADDHFGMDNTDLRYANQTKMAGKDLQYGITLNNNPTIEDIWNSTPGWGFPWISTGSGVGSLASPVIENLGTDVAGVGGYGMWNDHLYADVSVYRSEHAGAATPVTGTGQAYNISGVAPYWRVAWQQTWGSNYLELGSYGMDVNSFPNAVSGPEDRYVDPSFDFQYERPFGANLLDAHGTWIHEQSSLGATYAAGGATTKSNHLNTLKLDSTFHWRNKYALTGALFSTTGNSDALLYAPAAVSGSNNGNPDTSGYVAQFSYWPVQNIDLTVAYNGYTKFNGASTNYDGALRNASDNNTVYMALWLNF</sequence>
<gene>
    <name evidence="1" type="ORF">CARN6_0867</name>
</gene>
<proteinExistence type="predicted"/>
<name>E6QJV4_9ZZZZ</name>
<accession>E6QJV4</accession>
<evidence type="ECO:0000313" key="1">
    <source>
        <dbReference type="EMBL" id="CBI07521.1"/>
    </source>
</evidence>
<reference evidence="1" key="1">
    <citation type="submission" date="2009-10" db="EMBL/GenBank/DDBJ databases">
        <title>Diversity of trophic interactions inside an arsenic-rich microbial ecosystem.</title>
        <authorList>
            <person name="Bertin P.N."/>
            <person name="Heinrich-Salmeron A."/>
            <person name="Pelletier E."/>
            <person name="Goulhen-Chollet F."/>
            <person name="Arsene-Ploetze F."/>
            <person name="Gallien S."/>
            <person name="Calteau A."/>
            <person name="Vallenet D."/>
            <person name="Casiot C."/>
            <person name="Chane-Woon-Ming B."/>
            <person name="Giloteaux L."/>
            <person name="Barakat M."/>
            <person name="Bonnefoy V."/>
            <person name="Bruneel O."/>
            <person name="Chandler M."/>
            <person name="Cleiss J."/>
            <person name="Duran R."/>
            <person name="Elbaz-Poulichet F."/>
            <person name="Fonknechten N."/>
            <person name="Lauga B."/>
            <person name="Mornico D."/>
            <person name="Ortet P."/>
            <person name="Schaeffer C."/>
            <person name="Siguier P."/>
            <person name="Alexander Thil Smith A."/>
            <person name="Van Dorsselaer A."/>
            <person name="Weissenbach J."/>
            <person name="Medigue C."/>
            <person name="Le Paslier D."/>
        </authorList>
    </citation>
    <scope>NUCLEOTIDE SEQUENCE</scope>
</reference>